<dbReference type="EMBL" id="MHJU01000019">
    <property type="protein sequence ID" value="OGY72992.1"/>
    <property type="molecule type" value="Genomic_DNA"/>
</dbReference>
<accession>A0A1G2A839</accession>
<gene>
    <name evidence="1" type="ORF">A3H61_04145</name>
</gene>
<dbReference type="Proteomes" id="UP000178315">
    <property type="component" value="Unassembled WGS sequence"/>
</dbReference>
<protein>
    <submittedName>
        <fullName evidence="1">Uncharacterized protein</fullName>
    </submittedName>
</protein>
<name>A0A1G2A839_9BACT</name>
<dbReference type="AlphaFoldDB" id="A0A1G2A839"/>
<reference evidence="1 2" key="1">
    <citation type="journal article" date="2016" name="Nat. Commun.">
        <title>Thousands of microbial genomes shed light on interconnected biogeochemical processes in an aquifer system.</title>
        <authorList>
            <person name="Anantharaman K."/>
            <person name="Brown C.T."/>
            <person name="Hug L.A."/>
            <person name="Sharon I."/>
            <person name="Castelle C.J."/>
            <person name="Probst A.J."/>
            <person name="Thomas B.C."/>
            <person name="Singh A."/>
            <person name="Wilkins M.J."/>
            <person name="Karaoz U."/>
            <person name="Brodie E.L."/>
            <person name="Williams K.H."/>
            <person name="Hubbard S.S."/>
            <person name="Banfield J.F."/>
        </authorList>
    </citation>
    <scope>NUCLEOTIDE SEQUENCE [LARGE SCALE GENOMIC DNA]</scope>
</reference>
<proteinExistence type="predicted"/>
<sequence>MNFRTSPHGAYESPHPRLTIPQTGCIIGTHKRLLRKNVKRRITGIEKNEPSGTYDEKEWQTLQKTGGMSRLESIVAQGYEIGVPKGELDRFAEIILTEEIHKGNYDVVYYFRKTMRIGTEKDVRTVGAQAYESFLERRKFASAMSIAEDLYGRNSNEWSRAHSAYETVPTKKEKRHGAKSHVSLPQKATFFDLFIAIEDTGEIVDDHLMDGLRSGFDTETAEAVFELREKRQSETATIGVLEFFEKRGYSEEDVTTFLPITFKRERKKK</sequence>
<comment type="caution">
    <text evidence="1">The sequence shown here is derived from an EMBL/GenBank/DDBJ whole genome shotgun (WGS) entry which is preliminary data.</text>
</comment>
<evidence type="ECO:0000313" key="2">
    <source>
        <dbReference type="Proteomes" id="UP000178315"/>
    </source>
</evidence>
<organism evidence="1 2">
    <name type="scientific">Candidatus Jacksonbacteria bacterium RIFCSPLOWO2_02_FULL_44_20</name>
    <dbReference type="NCBI Taxonomy" id="1798460"/>
    <lineage>
        <taxon>Bacteria</taxon>
        <taxon>Candidatus Jacksoniibacteriota</taxon>
    </lineage>
</organism>
<evidence type="ECO:0000313" key="1">
    <source>
        <dbReference type="EMBL" id="OGY72992.1"/>
    </source>
</evidence>